<dbReference type="OrthoDB" id="61127at2"/>
<dbReference type="EMBL" id="QXEV01000011">
    <property type="protein sequence ID" value="RIA75785.1"/>
    <property type="molecule type" value="Genomic_DNA"/>
</dbReference>
<protein>
    <submittedName>
        <fullName evidence="2">Replicative DNA helicase loader DnaI</fullName>
    </submittedName>
</protein>
<feature type="domain" description="IstB-like ATP-binding" evidence="1">
    <location>
        <begin position="106"/>
        <end position="254"/>
    </location>
</feature>
<comment type="caution">
    <text evidence="2">The sequence shown here is derived from an EMBL/GenBank/DDBJ whole genome shotgun (WGS) entry which is preliminary data.</text>
</comment>
<dbReference type="PANTHER" id="PTHR30050">
    <property type="entry name" value="CHROMOSOMAL REPLICATION INITIATOR PROTEIN DNAA"/>
    <property type="match status" value="1"/>
</dbReference>
<dbReference type="SUPFAM" id="SSF52540">
    <property type="entry name" value="P-loop containing nucleoside triphosphate hydrolases"/>
    <property type="match status" value="1"/>
</dbReference>
<dbReference type="AlphaFoldDB" id="A0A397RUH9"/>
<dbReference type="PANTHER" id="PTHR30050:SF8">
    <property type="entry name" value="PRIMOSOMAL PROTEIN DNAI"/>
    <property type="match status" value="1"/>
</dbReference>
<keyword evidence="3" id="KW-1185">Reference proteome</keyword>
<dbReference type="InterPro" id="IPR027417">
    <property type="entry name" value="P-loop_NTPase"/>
</dbReference>
<evidence type="ECO:0000259" key="1">
    <source>
        <dbReference type="Pfam" id="PF01695"/>
    </source>
</evidence>
<accession>A0A397RUH9</accession>
<dbReference type="Pfam" id="PF01695">
    <property type="entry name" value="IstB_IS21"/>
    <property type="match status" value="1"/>
</dbReference>
<sequence>MDKIKMPEFDIEQVDKFISDVASLYPKHNVNINNVNDFALMFEEKRNCARCKGLAYCKNNNVGFCLSCNDKDEFSFEACRYKKEDDKKRNSLIKTLYLPDEVLEAKLENFDVKGSDSREKIYKHIVEYGQDKDFEKGLYLYGSFAVGKTYSLAVIANELAKKGIESLLIYFPDLVLDLKSALGSSRFEELINMIKDIDVLMLDDLGSENMTPWLRDEILGPVINYRMMAKKPLYISSNLNPKDLQNHFSIDDTKPSNLKAERILSRMTSLAVSLNMNDSKSYKR</sequence>
<evidence type="ECO:0000313" key="3">
    <source>
        <dbReference type="Proteomes" id="UP000266506"/>
    </source>
</evidence>
<keyword evidence="2" id="KW-0547">Nucleotide-binding</keyword>
<keyword evidence="2" id="KW-0067">ATP-binding</keyword>
<name>A0A397RUH9_9MOLU</name>
<evidence type="ECO:0000313" key="2">
    <source>
        <dbReference type="EMBL" id="RIA75785.1"/>
    </source>
</evidence>
<dbReference type="Proteomes" id="UP000266506">
    <property type="component" value="Unassembled WGS sequence"/>
</dbReference>
<keyword evidence="2" id="KW-0378">Hydrolase</keyword>
<dbReference type="GO" id="GO:0004386">
    <property type="term" value="F:helicase activity"/>
    <property type="evidence" value="ECO:0007669"/>
    <property type="project" value="UniProtKB-KW"/>
</dbReference>
<proteinExistence type="predicted"/>
<dbReference type="InParanoid" id="A0A397RUH9"/>
<keyword evidence="2" id="KW-0347">Helicase</keyword>
<gene>
    <name evidence="2" type="ORF">EI71_01192</name>
</gene>
<reference evidence="2 3" key="1">
    <citation type="submission" date="2018-08" db="EMBL/GenBank/DDBJ databases">
        <title>Genomic Encyclopedia of Archaeal and Bacterial Type Strains, Phase II (KMG-II): from individual species to whole genera.</title>
        <authorList>
            <person name="Goeker M."/>
        </authorList>
    </citation>
    <scope>NUCLEOTIDE SEQUENCE [LARGE SCALE GENOMIC DNA]</scope>
    <source>
        <strain evidence="2 3">ATCC 27112</strain>
    </source>
</reference>
<organism evidence="2 3">
    <name type="scientific">Anaeroplasma bactoclasticum</name>
    <dbReference type="NCBI Taxonomy" id="2088"/>
    <lineage>
        <taxon>Bacteria</taxon>
        <taxon>Bacillati</taxon>
        <taxon>Mycoplasmatota</taxon>
        <taxon>Mollicutes</taxon>
        <taxon>Anaeroplasmatales</taxon>
        <taxon>Anaeroplasmataceae</taxon>
        <taxon>Anaeroplasma</taxon>
    </lineage>
</organism>
<dbReference type="GO" id="GO:0005524">
    <property type="term" value="F:ATP binding"/>
    <property type="evidence" value="ECO:0007669"/>
    <property type="project" value="InterPro"/>
</dbReference>
<dbReference type="InterPro" id="IPR002611">
    <property type="entry name" value="IstB_ATP-bd"/>
</dbReference>
<dbReference type="RefSeq" id="WP_119016329.1">
    <property type="nucleotide sequence ID" value="NZ_QXEV01000011.1"/>
</dbReference>
<dbReference type="GO" id="GO:0006260">
    <property type="term" value="P:DNA replication"/>
    <property type="evidence" value="ECO:0007669"/>
    <property type="project" value="TreeGrafter"/>
</dbReference>
<dbReference type="FunCoup" id="A0A397RUH9">
    <property type="interactions" value="27"/>
</dbReference>
<dbReference type="Gene3D" id="3.40.50.300">
    <property type="entry name" value="P-loop containing nucleotide triphosphate hydrolases"/>
    <property type="match status" value="1"/>
</dbReference>